<dbReference type="InterPro" id="IPR036554">
    <property type="entry name" value="GHMP_kinase_C_sf"/>
</dbReference>
<gene>
    <name evidence="12" type="ORF">V1264_007637</name>
</gene>
<dbReference type="PRINTS" id="PR00959">
    <property type="entry name" value="MEVGALKINASE"/>
</dbReference>
<evidence type="ECO:0000256" key="2">
    <source>
        <dbReference type="ARBA" id="ARBA00022679"/>
    </source>
</evidence>
<dbReference type="InterPro" id="IPR019741">
    <property type="entry name" value="Galactokinase_CS"/>
</dbReference>
<dbReference type="Proteomes" id="UP001374579">
    <property type="component" value="Unassembled WGS sequence"/>
</dbReference>
<feature type="domain" description="Galactokinase N-terminal" evidence="11">
    <location>
        <begin position="18"/>
        <end position="66"/>
    </location>
</feature>
<evidence type="ECO:0000313" key="12">
    <source>
        <dbReference type="EMBL" id="KAK7093958.1"/>
    </source>
</evidence>
<dbReference type="Pfam" id="PF10509">
    <property type="entry name" value="GalKase_gal_bdg"/>
    <property type="match status" value="1"/>
</dbReference>
<name>A0AAN9AVE1_9CAEN</name>
<keyword evidence="2" id="KW-0808">Transferase</keyword>
<dbReference type="PANTHER" id="PTHR10457:SF7">
    <property type="entry name" value="GALACTOKINASE-RELATED"/>
    <property type="match status" value="1"/>
</dbReference>
<dbReference type="InterPro" id="IPR020568">
    <property type="entry name" value="Ribosomal_Su5_D2-typ_SF"/>
</dbReference>
<comment type="caution">
    <text evidence="12">The sequence shown here is derived from an EMBL/GenBank/DDBJ whole genome shotgun (WGS) entry which is preliminary data.</text>
</comment>
<dbReference type="InterPro" id="IPR006206">
    <property type="entry name" value="Mevalonate/galactokinase"/>
</dbReference>
<evidence type="ECO:0000256" key="3">
    <source>
        <dbReference type="ARBA" id="ARBA00022723"/>
    </source>
</evidence>
<organism evidence="12 13">
    <name type="scientific">Littorina saxatilis</name>
    <dbReference type="NCBI Taxonomy" id="31220"/>
    <lineage>
        <taxon>Eukaryota</taxon>
        <taxon>Metazoa</taxon>
        <taxon>Spiralia</taxon>
        <taxon>Lophotrochozoa</taxon>
        <taxon>Mollusca</taxon>
        <taxon>Gastropoda</taxon>
        <taxon>Caenogastropoda</taxon>
        <taxon>Littorinimorpha</taxon>
        <taxon>Littorinoidea</taxon>
        <taxon>Littorinidae</taxon>
        <taxon>Littorina</taxon>
    </lineage>
</organism>
<keyword evidence="3" id="KW-0479">Metal-binding</keyword>
<dbReference type="GO" id="GO:0005524">
    <property type="term" value="F:ATP binding"/>
    <property type="evidence" value="ECO:0007669"/>
    <property type="project" value="UniProtKB-KW"/>
</dbReference>
<dbReference type="InterPro" id="IPR000705">
    <property type="entry name" value="Galactokinase"/>
</dbReference>
<dbReference type="PANTHER" id="PTHR10457">
    <property type="entry name" value="MEVALONATE KINASE/GALACTOKINASE"/>
    <property type="match status" value="1"/>
</dbReference>
<dbReference type="GO" id="GO:0005829">
    <property type="term" value="C:cytosol"/>
    <property type="evidence" value="ECO:0007669"/>
    <property type="project" value="TreeGrafter"/>
</dbReference>
<dbReference type="PROSITE" id="PS00106">
    <property type="entry name" value="GALACTOKINASE"/>
    <property type="match status" value="1"/>
</dbReference>
<dbReference type="InterPro" id="IPR006204">
    <property type="entry name" value="GHMP_kinase_N_dom"/>
</dbReference>
<proteinExistence type="inferred from homology"/>
<dbReference type="Pfam" id="PF08544">
    <property type="entry name" value="GHMP_kinases_C"/>
    <property type="match status" value="1"/>
</dbReference>
<dbReference type="GO" id="GO:0004335">
    <property type="term" value="F:galactokinase activity"/>
    <property type="evidence" value="ECO:0007669"/>
    <property type="project" value="InterPro"/>
</dbReference>
<sequence>MAAKVPSIDDLVKTASSAFEARFKSKPMLAGCAPGRVNLIGEHTDYNAGFVFPMALPMVTVMVGRKTEGSTCRVETLTQGADEPTYTEFPNKGLSPGSPKWANYVKGVVDKFPGEVPAFDAVIVSSVPLGGGVSSSAALEVATFTFLEQVSGTTVEQLKKAVACQKAEHDFAGMPCGIMDQFISVMGRTDHAVLIDCRSCEGRLVPMKDPNVRVLITNSNVKHELTGSEYPTRRRQCETVAATMGKKSLREATDADLEAYKDQLDAETYRRVRHVITEIKRTDDAAAALEKNDYVLFGKLMVDSHNSLKDDYEVSCKELDLLVEAAMEMKSEGVYGSRMTGGGFGGCTVTLLKKEAVDKVIESMQNRYKGSGHSATFYVVAPSEGARPLNL</sequence>
<evidence type="ECO:0000256" key="7">
    <source>
        <dbReference type="ARBA" id="ARBA00022842"/>
    </source>
</evidence>
<dbReference type="InterPro" id="IPR019539">
    <property type="entry name" value="GalKase_N"/>
</dbReference>
<evidence type="ECO:0000256" key="1">
    <source>
        <dbReference type="ARBA" id="ARBA00006566"/>
    </source>
</evidence>
<dbReference type="PIRSF" id="PIRSF000530">
    <property type="entry name" value="Galactokinase"/>
    <property type="match status" value="1"/>
</dbReference>
<evidence type="ECO:0000256" key="8">
    <source>
        <dbReference type="ARBA" id="ARBA00023277"/>
    </source>
</evidence>
<evidence type="ECO:0000259" key="11">
    <source>
        <dbReference type="Pfam" id="PF10509"/>
    </source>
</evidence>
<keyword evidence="5" id="KW-0418">Kinase</keyword>
<protein>
    <recommendedName>
        <fullName evidence="14">Galactokinase</fullName>
    </recommendedName>
</protein>
<dbReference type="FunFam" id="3.30.70.890:FF:000001">
    <property type="entry name" value="Galactokinase"/>
    <property type="match status" value="1"/>
</dbReference>
<dbReference type="GO" id="GO:0046872">
    <property type="term" value="F:metal ion binding"/>
    <property type="evidence" value="ECO:0007669"/>
    <property type="project" value="UniProtKB-KW"/>
</dbReference>
<dbReference type="AlphaFoldDB" id="A0AAN9AVE1"/>
<evidence type="ECO:0000256" key="6">
    <source>
        <dbReference type="ARBA" id="ARBA00022840"/>
    </source>
</evidence>
<dbReference type="EMBL" id="JBAMIC010000019">
    <property type="protein sequence ID" value="KAK7093958.1"/>
    <property type="molecule type" value="Genomic_DNA"/>
</dbReference>
<dbReference type="GO" id="GO:0006012">
    <property type="term" value="P:galactose metabolic process"/>
    <property type="evidence" value="ECO:0007669"/>
    <property type="project" value="InterPro"/>
</dbReference>
<evidence type="ECO:0008006" key="14">
    <source>
        <dbReference type="Google" id="ProtNLM"/>
    </source>
</evidence>
<evidence type="ECO:0000259" key="10">
    <source>
        <dbReference type="Pfam" id="PF08544"/>
    </source>
</evidence>
<keyword evidence="8" id="KW-0119">Carbohydrate metabolism</keyword>
<accession>A0AAN9AVE1</accession>
<dbReference type="SUPFAM" id="SSF55060">
    <property type="entry name" value="GHMP Kinase, C-terminal domain"/>
    <property type="match status" value="1"/>
</dbReference>
<dbReference type="Pfam" id="PF00288">
    <property type="entry name" value="GHMP_kinases_N"/>
    <property type="match status" value="1"/>
</dbReference>
<dbReference type="InterPro" id="IPR014721">
    <property type="entry name" value="Ribsml_uS5_D2-typ_fold_subgr"/>
</dbReference>
<dbReference type="FunFam" id="3.30.230.10:FF:000040">
    <property type="entry name" value="Galactokinase 1"/>
    <property type="match status" value="1"/>
</dbReference>
<keyword evidence="6" id="KW-0067">ATP-binding</keyword>
<dbReference type="PRINTS" id="PR00473">
    <property type="entry name" value="GALCTOKINASE"/>
</dbReference>
<keyword evidence="4" id="KW-0547">Nucleotide-binding</keyword>
<feature type="domain" description="GHMP kinase C-terminal" evidence="10">
    <location>
        <begin position="286"/>
        <end position="369"/>
    </location>
</feature>
<reference evidence="12 13" key="1">
    <citation type="submission" date="2024-02" db="EMBL/GenBank/DDBJ databases">
        <title>Chromosome-scale genome assembly of the rough periwinkle Littorina saxatilis.</title>
        <authorList>
            <person name="De Jode A."/>
            <person name="Faria R."/>
            <person name="Formenti G."/>
            <person name="Sims Y."/>
            <person name="Smith T.P."/>
            <person name="Tracey A."/>
            <person name="Wood J.M.D."/>
            <person name="Zagrodzka Z.B."/>
            <person name="Johannesson K."/>
            <person name="Butlin R.K."/>
            <person name="Leder E.H."/>
        </authorList>
    </citation>
    <scope>NUCLEOTIDE SEQUENCE [LARGE SCALE GENOMIC DNA]</scope>
    <source>
        <strain evidence="12">Snail1</strain>
        <tissue evidence="12">Muscle</tissue>
    </source>
</reference>
<dbReference type="SUPFAM" id="SSF54211">
    <property type="entry name" value="Ribosomal protein S5 domain 2-like"/>
    <property type="match status" value="1"/>
</dbReference>
<dbReference type="NCBIfam" id="TIGR00131">
    <property type="entry name" value="gal_kin"/>
    <property type="match status" value="1"/>
</dbReference>
<keyword evidence="7" id="KW-0460">Magnesium</keyword>
<dbReference type="Gene3D" id="3.30.70.890">
    <property type="entry name" value="GHMP kinase, C-terminal domain"/>
    <property type="match status" value="1"/>
</dbReference>
<evidence type="ECO:0000313" key="13">
    <source>
        <dbReference type="Proteomes" id="UP001374579"/>
    </source>
</evidence>
<evidence type="ECO:0000256" key="4">
    <source>
        <dbReference type="ARBA" id="ARBA00022741"/>
    </source>
</evidence>
<dbReference type="Gene3D" id="3.30.230.10">
    <property type="match status" value="1"/>
</dbReference>
<evidence type="ECO:0000256" key="5">
    <source>
        <dbReference type="ARBA" id="ARBA00022777"/>
    </source>
</evidence>
<dbReference type="InterPro" id="IPR013750">
    <property type="entry name" value="GHMP_kinase_C_dom"/>
</dbReference>
<comment type="similarity">
    <text evidence="1">Belongs to the GHMP kinase family. GalK subfamily.</text>
</comment>
<feature type="domain" description="GHMP kinase N-terminal" evidence="9">
    <location>
        <begin position="103"/>
        <end position="188"/>
    </location>
</feature>
<evidence type="ECO:0000259" key="9">
    <source>
        <dbReference type="Pfam" id="PF00288"/>
    </source>
</evidence>
<keyword evidence="13" id="KW-1185">Reference proteome</keyword>